<evidence type="ECO:0000313" key="2">
    <source>
        <dbReference type="EMBL" id="GES31849.1"/>
    </source>
</evidence>
<feature type="region of interest" description="Disordered" evidence="1">
    <location>
        <begin position="1"/>
        <end position="24"/>
    </location>
</feature>
<evidence type="ECO:0000256" key="1">
    <source>
        <dbReference type="SAM" id="MobiDB-lite"/>
    </source>
</evidence>
<gene>
    <name evidence="2" type="ORF">San01_43360</name>
</gene>
<comment type="caution">
    <text evidence="2">The sequence shown here is derived from an EMBL/GenBank/DDBJ whole genome shotgun (WGS) entry which is preliminary data.</text>
</comment>
<name>A0A5J4LJX2_9ACTN</name>
<evidence type="ECO:0000313" key="3">
    <source>
        <dbReference type="Proteomes" id="UP000325598"/>
    </source>
</evidence>
<accession>A0A5J4LJX2</accession>
<proteinExistence type="predicted"/>
<sequence length="128" mass="13921">MTHPCTPSLSPRPRGPRAADETLRPLSACRRRIYPCTSAHTHASEYIRDAHDETNEEAVTPSPFLPPNGWRRPHDHALSARKGRVIGYKAADRLTRKSCHRGDARFPAAPDPCAGPGPADVGAARALV</sequence>
<dbReference type="Proteomes" id="UP000325598">
    <property type="component" value="Unassembled WGS sequence"/>
</dbReference>
<dbReference type="EMBL" id="BLAG01000011">
    <property type="protein sequence ID" value="GES31849.1"/>
    <property type="molecule type" value="Genomic_DNA"/>
</dbReference>
<feature type="region of interest" description="Disordered" evidence="1">
    <location>
        <begin position="53"/>
        <end position="75"/>
    </location>
</feature>
<dbReference type="AlphaFoldDB" id="A0A5J4LJX2"/>
<feature type="compositionally biased region" description="Low complexity" evidence="1">
    <location>
        <begin position="116"/>
        <end position="128"/>
    </location>
</feature>
<protein>
    <submittedName>
        <fullName evidence="2">Uncharacterized protein</fullName>
    </submittedName>
</protein>
<reference evidence="2 3" key="1">
    <citation type="submission" date="2019-10" db="EMBL/GenBank/DDBJ databases">
        <title>Whole genome shotgun sequence of Streptomyces angustmyceticus NBRC 3934.</title>
        <authorList>
            <person name="Hosoyama A."/>
            <person name="Ichikawa N."/>
            <person name="Kimura A."/>
            <person name="Kitahashi Y."/>
            <person name="Komaki H."/>
            <person name="Uohara A."/>
        </authorList>
    </citation>
    <scope>NUCLEOTIDE SEQUENCE [LARGE SCALE GENOMIC DNA]</scope>
    <source>
        <strain evidence="2 3">NBRC 3934</strain>
    </source>
</reference>
<keyword evidence="3" id="KW-1185">Reference proteome</keyword>
<feature type="region of interest" description="Disordered" evidence="1">
    <location>
        <begin position="107"/>
        <end position="128"/>
    </location>
</feature>
<organism evidence="2 3">
    <name type="scientific">Streptomyces angustmyceticus</name>
    <dbReference type="NCBI Taxonomy" id="285578"/>
    <lineage>
        <taxon>Bacteria</taxon>
        <taxon>Bacillati</taxon>
        <taxon>Actinomycetota</taxon>
        <taxon>Actinomycetes</taxon>
        <taxon>Kitasatosporales</taxon>
        <taxon>Streptomycetaceae</taxon>
        <taxon>Streptomyces</taxon>
    </lineage>
</organism>